<feature type="domain" description="DUF4236" evidence="1">
    <location>
        <begin position="3"/>
        <end position="28"/>
    </location>
</feature>
<name>A0A9X1XEN7_9BACL</name>
<dbReference type="Pfam" id="PF14020">
    <property type="entry name" value="DUF4236"/>
    <property type="match status" value="1"/>
</dbReference>
<gene>
    <name evidence="2" type="ORF">LCY76_23485</name>
</gene>
<reference evidence="2" key="1">
    <citation type="submission" date="2021-09" db="EMBL/GenBank/DDBJ databases">
        <title>Genome analysis of Fictibacillus sp. KIGAM418 isolated from marine sediment.</title>
        <authorList>
            <person name="Seo M.-J."/>
            <person name="Cho E.-S."/>
            <person name="Hwang C.Y."/>
        </authorList>
    </citation>
    <scope>NUCLEOTIDE SEQUENCE</scope>
    <source>
        <strain evidence="2">KIGAM418</strain>
    </source>
</reference>
<accession>A0A9X1XEN7</accession>
<keyword evidence="3" id="KW-1185">Reference proteome</keyword>
<evidence type="ECO:0000259" key="1">
    <source>
        <dbReference type="Pfam" id="PF14020"/>
    </source>
</evidence>
<dbReference type="RefSeq" id="WP_248254902.1">
    <property type="nucleotide sequence ID" value="NZ_JAIWJX010000004.1"/>
</dbReference>
<comment type="caution">
    <text evidence="2">The sequence shown here is derived from an EMBL/GenBank/DDBJ whole genome shotgun (WGS) entry which is preliminary data.</text>
</comment>
<evidence type="ECO:0000313" key="2">
    <source>
        <dbReference type="EMBL" id="MCK6259537.1"/>
    </source>
</evidence>
<evidence type="ECO:0000313" key="3">
    <source>
        <dbReference type="Proteomes" id="UP001139011"/>
    </source>
</evidence>
<dbReference type="EMBL" id="JAIWJX010000004">
    <property type="protein sequence ID" value="MCK6259537.1"/>
    <property type="molecule type" value="Genomic_DNA"/>
</dbReference>
<dbReference type="InterPro" id="IPR025330">
    <property type="entry name" value="DUF4236"/>
</dbReference>
<organism evidence="2 3">
    <name type="scientific">Fictibacillus marinisediminis</name>
    <dbReference type="NCBI Taxonomy" id="2878389"/>
    <lineage>
        <taxon>Bacteria</taxon>
        <taxon>Bacillati</taxon>
        <taxon>Bacillota</taxon>
        <taxon>Bacilli</taxon>
        <taxon>Bacillales</taxon>
        <taxon>Fictibacillaceae</taxon>
        <taxon>Fictibacillus</taxon>
    </lineage>
</organism>
<proteinExistence type="predicted"/>
<protein>
    <submittedName>
        <fullName evidence="2">DUF4236 domain-containing protein</fullName>
    </submittedName>
</protein>
<dbReference type="AlphaFoldDB" id="A0A9X1XEN7"/>
<sequence>MRFGFRKSFKIALGVRLNVSKSGVGGKVIHQLDFVKTYPL</sequence>
<dbReference type="Proteomes" id="UP001139011">
    <property type="component" value="Unassembled WGS sequence"/>
</dbReference>